<organism evidence="2 3">
    <name type="scientific">Ascaris lumbricoides</name>
    <name type="common">Giant roundworm</name>
    <dbReference type="NCBI Taxonomy" id="6252"/>
    <lineage>
        <taxon>Eukaryota</taxon>
        <taxon>Metazoa</taxon>
        <taxon>Ecdysozoa</taxon>
        <taxon>Nematoda</taxon>
        <taxon>Chromadorea</taxon>
        <taxon>Rhabditida</taxon>
        <taxon>Spirurina</taxon>
        <taxon>Ascaridomorpha</taxon>
        <taxon>Ascaridoidea</taxon>
        <taxon>Ascarididae</taxon>
        <taxon>Ascaris</taxon>
    </lineage>
</organism>
<keyword evidence="1" id="KW-0812">Transmembrane</keyword>
<dbReference type="AlphaFoldDB" id="A0A9J2P625"/>
<feature type="transmembrane region" description="Helical" evidence="1">
    <location>
        <begin position="109"/>
        <end position="132"/>
    </location>
</feature>
<dbReference type="WBParaSite" id="ALUE_0000484301-mRNA-1">
    <property type="protein sequence ID" value="ALUE_0000484301-mRNA-1"/>
    <property type="gene ID" value="ALUE_0000484301"/>
</dbReference>
<evidence type="ECO:0000313" key="2">
    <source>
        <dbReference type="Proteomes" id="UP000036681"/>
    </source>
</evidence>
<evidence type="ECO:0000256" key="1">
    <source>
        <dbReference type="SAM" id="Phobius"/>
    </source>
</evidence>
<evidence type="ECO:0000313" key="3">
    <source>
        <dbReference type="WBParaSite" id="ALUE_0000484301-mRNA-1"/>
    </source>
</evidence>
<dbReference type="Proteomes" id="UP000036681">
    <property type="component" value="Unplaced"/>
</dbReference>
<feature type="transmembrane region" description="Helical" evidence="1">
    <location>
        <begin position="321"/>
        <end position="345"/>
    </location>
</feature>
<keyword evidence="1" id="KW-1133">Transmembrane helix</keyword>
<keyword evidence="2" id="KW-1185">Reference proteome</keyword>
<reference evidence="3" key="1">
    <citation type="submission" date="2023-03" db="UniProtKB">
        <authorList>
            <consortium name="WormBaseParasite"/>
        </authorList>
    </citation>
    <scope>IDENTIFICATION</scope>
</reference>
<protein>
    <submittedName>
        <fullName evidence="3">G-protein coupled receptors family 1 profile domain-containing protein</fullName>
    </submittedName>
</protein>
<name>A0A9J2P625_ASCLU</name>
<proteinExistence type="predicted"/>
<sequence>MDAIAKVASVLQPAYDSPVELSKMITTDSSLNSTNAIWHRYEETGYLYDGRLAFTHFTTQLPAFVGFCIIAVICIAVTVTSVTIAIARFGCRRCGAKRYQPHPTPRYRFAMLFFLFAVCWIVMAAALLIFAYGSIDLCTYRTPIPSNTTYPEYSEVASELQNVFKREALFSSSQSTTHNTTVEKSVADWESQASSRLPDPLSVTDAEQDADTELLAAGTIDFGMETTTEMIVAPNEMIEPTTSVYESENYGLNGRDILYANLHDKNVYTFTFAMLITVSLPMLFTLIVSLLVVVTGTICYLRSYHPMDRSSTSNRMGVWTVRLAIFLLIAAPLLLLLADLSFAYAELHSQLCPTLQKNIQLKALEQKLDNFGGTIDDAEVIDALNDLRSHQRAMFNERECHHHSRGVHAIWISEMVLGIFGFMCSIVLLCLSKFFLRMKTEYYWNSSDNYSTLSDVRPDCTKIVTVSSAF</sequence>
<keyword evidence="1" id="KW-0472">Membrane</keyword>
<feature type="transmembrane region" description="Helical" evidence="1">
    <location>
        <begin position="268"/>
        <end position="301"/>
    </location>
</feature>
<accession>A0A9J2P625</accession>
<feature type="transmembrane region" description="Helical" evidence="1">
    <location>
        <begin position="64"/>
        <end position="89"/>
    </location>
</feature>
<feature type="transmembrane region" description="Helical" evidence="1">
    <location>
        <begin position="415"/>
        <end position="436"/>
    </location>
</feature>